<evidence type="ECO:0000313" key="4">
    <source>
        <dbReference type="EMBL" id="KPI35575.1"/>
    </source>
</evidence>
<protein>
    <submittedName>
        <fullName evidence="4">Phosphorus acquisition-controlling protein</fullName>
    </submittedName>
</protein>
<dbReference type="OrthoDB" id="5344169at2759"/>
<accession>A0A0N1H4F2</accession>
<feature type="compositionally biased region" description="Polar residues" evidence="2">
    <location>
        <begin position="188"/>
        <end position="217"/>
    </location>
</feature>
<evidence type="ECO:0000256" key="2">
    <source>
        <dbReference type="SAM" id="MobiDB-lite"/>
    </source>
</evidence>
<dbReference type="GO" id="GO:0046983">
    <property type="term" value="F:protein dimerization activity"/>
    <property type="evidence" value="ECO:0007669"/>
    <property type="project" value="InterPro"/>
</dbReference>
<keyword evidence="1" id="KW-0175">Coiled coil</keyword>
<feature type="compositionally biased region" description="Polar residues" evidence="2">
    <location>
        <begin position="375"/>
        <end position="407"/>
    </location>
</feature>
<feature type="compositionally biased region" description="Low complexity" evidence="2">
    <location>
        <begin position="226"/>
        <end position="235"/>
    </location>
</feature>
<reference evidence="4 5" key="1">
    <citation type="submission" date="2015-06" db="EMBL/GenBank/DDBJ databases">
        <title>Draft genome of the ant-associated black yeast Phialophora attae CBS 131958.</title>
        <authorList>
            <person name="Moreno L.F."/>
            <person name="Stielow B.J."/>
            <person name="de Hoog S."/>
            <person name="Vicente V.A."/>
            <person name="Weiss V.A."/>
            <person name="de Vries M."/>
            <person name="Cruz L.M."/>
            <person name="Souza E.M."/>
        </authorList>
    </citation>
    <scope>NUCLEOTIDE SEQUENCE [LARGE SCALE GENOMIC DNA]</scope>
    <source>
        <strain evidence="4 5">CBS 131958</strain>
    </source>
</reference>
<proteinExistence type="predicted"/>
<dbReference type="CDD" id="cd11392">
    <property type="entry name" value="bHLH_ScPHO4_like"/>
    <property type="match status" value="1"/>
</dbReference>
<dbReference type="GeneID" id="28736827"/>
<organism evidence="4 5">
    <name type="scientific">Cyphellophora attinorum</name>
    <dbReference type="NCBI Taxonomy" id="1664694"/>
    <lineage>
        <taxon>Eukaryota</taxon>
        <taxon>Fungi</taxon>
        <taxon>Dikarya</taxon>
        <taxon>Ascomycota</taxon>
        <taxon>Pezizomycotina</taxon>
        <taxon>Eurotiomycetes</taxon>
        <taxon>Chaetothyriomycetidae</taxon>
        <taxon>Chaetothyriales</taxon>
        <taxon>Cyphellophoraceae</taxon>
        <taxon>Cyphellophora</taxon>
    </lineage>
</organism>
<keyword evidence="5" id="KW-1185">Reference proteome</keyword>
<sequence length="612" mass="65151">MPQEQDSHSAIWPEHMQDQQMGAGVGAEDDFSKFLDLDTDFPFSLENGNSGIDTPMGRLAFSTPVSQQPQPQTMHFEGQPMSLDLSSAADHMQFGTPQHYQPYQQQYHQVQMPPGYSVPPTPVSSEMHAAKYGQHMDGAAQLMFERQQVSFTPLVSPAQTPLTHAYGVPQYGTADDFFSPLTSPAIEAQQQAFSSARTTASPADLTAETSTKPTSAPRTSRRRKNSTSTRAATRSVKQSPVVKAQGRRRKASLTNIPPEQINQLLSQNGQQQGLPPHMLPGTADTSGDSVSPEPLSESLMRPPPVPHADRSPSGLGLKDQSGNGVTPLTLMSMPSKQVPGKGLETLTIPEDSMEDMMLPDAASPVPPDALDQMEDNSSTPTVPAKSAKTSAQSTPRGMLPKSSTSDGFNKPSKVESRPGTARGSKKRAGTTNGIVSPALRPKISPNISPLVPSSGAGMPHLSAETSALYLASKSNYQNIIDGTHLPGVSYPEALAENLSSKRTSHKIAEQGRRNRINLALKEIETLLPASITAPAIKKEKEAEGAAGKSASAAAAQGASKASTVEMAIVYIKSLQAERDEAKAERDSAMAKLAEVEKELRERGSSGGSTTSD</sequence>
<dbReference type="RefSeq" id="XP_017995538.1">
    <property type="nucleotide sequence ID" value="XM_018144948.1"/>
</dbReference>
<dbReference type="EMBL" id="LFJN01000038">
    <property type="protein sequence ID" value="KPI35575.1"/>
    <property type="molecule type" value="Genomic_DNA"/>
</dbReference>
<dbReference type="VEuPathDB" id="FungiDB:AB675_4785"/>
<dbReference type="SUPFAM" id="SSF47459">
    <property type="entry name" value="HLH, helix-loop-helix DNA-binding domain"/>
    <property type="match status" value="1"/>
</dbReference>
<dbReference type="InterPro" id="IPR036638">
    <property type="entry name" value="HLH_DNA-bd_sf"/>
</dbReference>
<name>A0A0N1H4F2_9EURO</name>
<gene>
    <name evidence="4" type="ORF">AB675_4785</name>
</gene>
<comment type="caution">
    <text evidence="4">The sequence shown here is derived from an EMBL/GenBank/DDBJ whole genome shotgun (WGS) entry which is preliminary data.</text>
</comment>
<dbReference type="STRING" id="1664694.A0A0N1H4F2"/>
<feature type="region of interest" description="Disordered" evidence="2">
    <location>
        <begin position="1"/>
        <end position="25"/>
    </location>
</feature>
<evidence type="ECO:0000256" key="1">
    <source>
        <dbReference type="SAM" id="Coils"/>
    </source>
</evidence>
<dbReference type="SMART" id="SM00353">
    <property type="entry name" value="HLH"/>
    <property type="match status" value="1"/>
</dbReference>
<dbReference type="AlphaFoldDB" id="A0A0N1H4F2"/>
<evidence type="ECO:0000313" key="5">
    <source>
        <dbReference type="Proteomes" id="UP000038010"/>
    </source>
</evidence>
<feature type="region of interest" description="Disordered" evidence="2">
    <location>
        <begin position="188"/>
        <end position="257"/>
    </location>
</feature>
<feature type="region of interest" description="Disordered" evidence="2">
    <location>
        <begin position="269"/>
        <end position="343"/>
    </location>
</feature>
<evidence type="ECO:0000259" key="3">
    <source>
        <dbReference type="PROSITE" id="PS50888"/>
    </source>
</evidence>
<dbReference type="Proteomes" id="UP000038010">
    <property type="component" value="Unassembled WGS sequence"/>
</dbReference>
<feature type="domain" description="BHLH" evidence="3">
    <location>
        <begin position="500"/>
        <end position="574"/>
    </location>
</feature>
<dbReference type="PROSITE" id="PS50888">
    <property type="entry name" value="BHLH"/>
    <property type="match status" value="1"/>
</dbReference>
<dbReference type="Gene3D" id="4.10.280.10">
    <property type="entry name" value="Helix-loop-helix DNA-binding domain"/>
    <property type="match status" value="1"/>
</dbReference>
<dbReference type="Pfam" id="PF00010">
    <property type="entry name" value="HLH"/>
    <property type="match status" value="1"/>
</dbReference>
<feature type="coiled-coil region" evidence="1">
    <location>
        <begin position="571"/>
        <end position="598"/>
    </location>
</feature>
<dbReference type="InterPro" id="IPR011598">
    <property type="entry name" value="bHLH_dom"/>
</dbReference>
<feature type="region of interest" description="Disordered" evidence="2">
    <location>
        <begin position="357"/>
        <end position="441"/>
    </location>
</feature>